<comment type="similarity">
    <text evidence="2">Belongs to the EamA transporter family.</text>
</comment>
<feature type="transmembrane region" description="Helical" evidence="6">
    <location>
        <begin position="136"/>
        <end position="155"/>
    </location>
</feature>
<feature type="transmembrane region" description="Helical" evidence="6">
    <location>
        <begin position="162"/>
        <end position="182"/>
    </location>
</feature>
<dbReference type="Proteomes" id="UP001501624">
    <property type="component" value="Unassembled WGS sequence"/>
</dbReference>
<keyword evidence="3 6" id="KW-0812">Transmembrane</keyword>
<dbReference type="InterPro" id="IPR000620">
    <property type="entry name" value="EamA_dom"/>
</dbReference>
<feature type="domain" description="EamA" evidence="7">
    <location>
        <begin position="191"/>
        <end position="322"/>
    </location>
</feature>
<evidence type="ECO:0000256" key="2">
    <source>
        <dbReference type="ARBA" id="ARBA00007362"/>
    </source>
</evidence>
<feature type="transmembrane region" description="Helical" evidence="6">
    <location>
        <begin position="77"/>
        <end position="96"/>
    </location>
</feature>
<dbReference type="PANTHER" id="PTHR32322:SF2">
    <property type="entry name" value="EAMA DOMAIN-CONTAINING PROTEIN"/>
    <property type="match status" value="1"/>
</dbReference>
<organism evidence="8 9">
    <name type="scientific">Amycolatopsis tucumanensis</name>
    <dbReference type="NCBI Taxonomy" id="401106"/>
    <lineage>
        <taxon>Bacteria</taxon>
        <taxon>Bacillati</taxon>
        <taxon>Actinomycetota</taxon>
        <taxon>Actinomycetes</taxon>
        <taxon>Pseudonocardiales</taxon>
        <taxon>Pseudonocardiaceae</taxon>
        <taxon>Amycolatopsis</taxon>
    </lineage>
</organism>
<feature type="domain" description="EamA" evidence="7">
    <location>
        <begin position="49"/>
        <end position="177"/>
    </location>
</feature>
<keyword evidence="9" id="KW-1185">Reference proteome</keyword>
<dbReference type="EMBL" id="BAABCM010000004">
    <property type="protein sequence ID" value="GAA3813680.1"/>
    <property type="molecule type" value="Genomic_DNA"/>
</dbReference>
<keyword evidence="4 6" id="KW-1133">Transmembrane helix</keyword>
<keyword evidence="5 6" id="KW-0472">Membrane</keyword>
<dbReference type="PANTHER" id="PTHR32322">
    <property type="entry name" value="INNER MEMBRANE TRANSPORTER"/>
    <property type="match status" value="1"/>
</dbReference>
<gene>
    <name evidence="8" type="ORF">GCM10022380_34550</name>
</gene>
<evidence type="ECO:0000256" key="6">
    <source>
        <dbReference type="SAM" id="Phobius"/>
    </source>
</evidence>
<feature type="transmembrane region" description="Helical" evidence="6">
    <location>
        <begin position="284"/>
        <end position="301"/>
    </location>
</feature>
<evidence type="ECO:0000256" key="1">
    <source>
        <dbReference type="ARBA" id="ARBA00004141"/>
    </source>
</evidence>
<feature type="transmembrane region" description="Helical" evidence="6">
    <location>
        <begin position="194"/>
        <end position="213"/>
    </location>
</feature>
<accession>A0ABP7IAR1</accession>
<feature type="transmembrane region" description="Helical" evidence="6">
    <location>
        <begin position="225"/>
        <end position="245"/>
    </location>
</feature>
<evidence type="ECO:0000256" key="4">
    <source>
        <dbReference type="ARBA" id="ARBA00022989"/>
    </source>
</evidence>
<evidence type="ECO:0000256" key="3">
    <source>
        <dbReference type="ARBA" id="ARBA00022692"/>
    </source>
</evidence>
<feature type="transmembrane region" description="Helical" evidence="6">
    <location>
        <begin position="50"/>
        <end position="71"/>
    </location>
</feature>
<dbReference type="InterPro" id="IPR050638">
    <property type="entry name" value="AA-Vitamin_Transporters"/>
</dbReference>
<dbReference type="InterPro" id="IPR037185">
    <property type="entry name" value="EmrE-like"/>
</dbReference>
<feature type="transmembrane region" description="Helical" evidence="6">
    <location>
        <begin position="251"/>
        <end position="272"/>
    </location>
</feature>
<sequence length="334" mass="34566">MDGSFAPGSAVAIHLRSPATMRELLSSDMRQDSSATLAERPVLPPARAGLGWGLLGVTAFSFTVPFTRVAVGAMSPLFIGCGRAVVAALLAAVALACTRQRLPRGVQWFRLAIVAAGVVVGFPVLTSFALTTASASHSAVVIALLPAATAVIAVLRGRERPAARFWVAAALGAVAAVAFASLQGGFTGPRWSDLLLVGAVLAAGIGYAEGGLLARELGAWQTISWALVLSAPLMTALAAVAAWQHPPTGTAVDWAAFAYLGVVSMFLGFFAWYRGLAIGPMARVSQIQLVQPVLTICWAVLFLGEAITWPTVLGGLAVIACAGLAVRTRLIRRA</sequence>
<feature type="transmembrane region" description="Helical" evidence="6">
    <location>
        <begin position="108"/>
        <end position="130"/>
    </location>
</feature>
<protein>
    <submittedName>
        <fullName evidence="8">DMT family transporter</fullName>
    </submittedName>
</protein>
<comment type="caution">
    <text evidence="8">The sequence shown here is derived from an EMBL/GenBank/DDBJ whole genome shotgun (WGS) entry which is preliminary data.</text>
</comment>
<feature type="transmembrane region" description="Helical" evidence="6">
    <location>
        <begin position="307"/>
        <end position="326"/>
    </location>
</feature>
<name>A0ABP7IAR1_9PSEU</name>
<proteinExistence type="inferred from homology"/>
<comment type="subcellular location">
    <subcellularLocation>
        <location evidence="1">Membrane</location>
        <topology evidence="1">Multi-pass membrane protein</topology>
    </subcellularLocation>
</comment>
<evidence type="ECO:0000256" key="5">
    <source>
        <dbReference type="ARBA" id="ARBA00023136"/>
    </source>
</evidence>
<reference evidence="9" key="1">
    <citation type="journal article" date="2019" name="Int. J. Syst. Evol. Microbiol.">
        <title>The Global Catalogue of Microorganisms (GCM) 10K type strain sequencing project: providing services to taxonomists for standard genome sequencing and annotation.</title>
        <authorList>
            <consortium name="The Broad Institute Genomics Platform"/>
            <consortium name="The Broad Institute Genome Sequencing Center for Infectious Disease"/>
            <person name="Wu L."/>
            <person name="Ma J."/>
        </authorList>
    </citation>
    <scope>NUCLEOTIDE SEQUENCE [LARGE SCALE GENOMIC DNA]</scope>
    <source>
        <strain evidence="9">JCM 17017</strain>
    </source>
</reference>
<evidence type="ECO:0000259" key="7">
    <source>
        <dbReference type="Pfam" id="PF00892"/>
    </source>
</evidence>
<evidence type="ECO:0000313" key="8">
    <source>
        <dbReference type="EMBL" id="GAA3813680.1"/>
    </source>
</evidence>
<evidence type="ECO:0000313" key="9">
    <source>
        <dbReference type="Proteomes" id="UP001501624"/>
    </source>
</evidence>
<dbReference type="Pfam" id="PF00892">
    <property type="entry name" value="EamA"/>
    <property type="match status" value="2"/>
</dbReference>
<dbReference type="SUPFAM" id="SSF103481">
    <property type="entry name" value="Multidrug resistance efflux transporter EmrE"/>
    <property type="match status" value="2"/>
</dbReference>